<name>A0A4C1ZHB1_EUMVA</name>
<dbReference type="Proteomes" id="UP000299102">
    <property type="component" value="Unassembled WGS sequence"/>
</dbReference>
<gene>
    <name evidence="2" type="ORF">EVAR_67061_1</name>
</gene>
<feature type="region of interest" description="Disordered" evidence="1">
    <location>
        <begin position="70"/>
        <end position="163"/>
    </location>
</feature>
<sequence length="224" mass="24797">MHGVVAGSAFRAVARGRRTITDDGMTSLPRDGPIGRRLVNYNAYLTPDDLRCKMRIVTNKPGRCLVSGDDRRGAGPWRAPPHRRTPFGRRVRGNGRGMRREIARQTEQRPPPAPRSVAGGSDASGLLIKSRCVGGGGRPSRDRCRPRRARGERPPSDRRTPHAVDGAPFRVLRAQRPPRLFEAHQTRPAMTGGRRAIAAASRPRRTLMTHTLTRAGVPRRSYTQ</sequence>
<keyword evidence="3" id="KW-1185">Reference proteome</keyword>
<accession>A0A4C1ZHB1</accession>
<evidence type="ECO:0000256" key="1">
    <source>
        <dbReference type="SAM" id="MobiDB-lite"/>
    </source>
</evidence>
<organism evidence="2 3">
    <name type="scientific">Eumeta variegata</name>
    <name type="common">Bagworm moth</name>
    <name type="synonym">Eumeta japonica</name>
    <dbReference type="NCBI Taxonomy" id="151549"/>
    <lineage>
        <taxon>Eukaryota</taxon>
        <taxon>Metazoa</taxon>
        <taxon>Ecdysozoa</taxon>
        <taxon>Arthropoda</taxon>
        <taxon>Hexapoda</taxon>
        <taxon>Insecta</taxon>
        <taxon>Pterygota</taxon>
        <taxon>Neoptera</taxon>
        <taxon>Endopterygota</taxon>
        <taxon>Lepidoptera</taxon>
        <taxon>Glossata</taxon>
        <taxon>Ditrysia</taxon>
        <taxon>Tineoidea</taxon>
        <taxon>Psychidae</taxon>
        <taxon>Oiketicinae</taxon>
        <taxon>Eumeta</taxon>
    </lineage>
</organism>
<feature type="compositionally biased region" description="Basic residues" evidence="1">
    <location>
        <begin position="80"/>
        <end position="93"/>
    </location>
</feature>
<feature type="compositionally biased region" description="Basic and acidic residues" evidence="1">
    <location>
        <begin position="98"/>
        <end position="107"/>
    </location>
</feature>
<reference evidence="2 3" key="1">
    <citation type="journal article" date="2019" name="Commun. Biol.">
        <title>The bagworm genome reveals a unique fibroin gene that provides high tensile strength.</title>
        <authorList>
            <person name="Kono N."/>
            <person name="Nakamura H."/>
            <person name="Ohtoshi R."/>
            <person name="Tomita M."/>
            <person name="Numata K."/>
            <person name="Arakawa K."/>
        </authorList>
    </citation>
    <scope>NUCLEOTIDE SEQUENCE [LARGE SCALE GENOMIC DNA]</scope>
</reference>
<protein>
    <submittedName>
        <fullName evidence="2">Uncharacterized protein</fullName>
    </submittedName>
</protein>
<evidence type="ECO:0000313" key="3">
    <source>
        <dbReference type="Proteomes" id="UP000299102"/>
    </source>
</evidence>
<dbReference type="EMBL" id="BGZK01001844">
    <property type="protein sequence ID" value="GBP87210.1"/>
    <property type="molecule type" value="Genomic_DNA"/>
</dbReference>
<comment type="caution">
    <text evidence="2">The sequence shown here is derived from an EMBL/GenBank/DDBJ whole genome shotgun (WGS) entry which is preliminary data.</text>
</comment>
<dbReference type="AlphaFoldDB" id="A0A4C1ZHB1"/>
<feature type="compositionally biased region" description="Basic and acidic residues" evidence="1">
    <location>
        <begin position="139"/>
        <end position="162"/>
    </location>
</feature>
<proteinExistence type="predicted"/>
<evidence type="ECO:0000313" key="2">
    <source>
        <dbReference type="EMBL" id="GBP87210.1"/>
    </source>
</evidence>